<gene>
    <name evidence="2" type="ORF">APHIGO_LOCUS8479</name>
</gene>
<dbReference type="PANTHER" id="PTHR45749:SF21">
    <property type="entry name" value="DUF4371 DOMAIN-CONTAINING PROTEIN"/>
    <property type="match status" value="1"/>
</dbReference>
<protein>
    <recommendedName>
        <fullName evidence="1">TTF-type domain-containing protein</fullName>
    </recommendedName>
</protein>
<feature type="domain" description="TTF-type" evidence="1">
    <location>
        <begin position="79"/>
        <end position="177"/>
    </location>
</feature>
<sequence length="341" mass="39798">MEKKMYNIFNMKKNSVQNKTVDSDCQNNSDDGANEHVEKQNITTDSNINIVITVDLGNWESGPVRPKLKDYPKTKFGSQNRSFNVSYYNDYEWLEYSINLDAIFCFACRMFSSANHSEDTFITQGFRNWKKLSGSKDGKSKKSKLQLHASCLTHINAMSRWVDRKKNDKCGTSIHTEIISGQKAVVESNRDYLKKIIEVTLFLARQGISFRAHREYEQSLNRGYFPTFYLYLLVIHLINIIRLNKQENVELEDLKKLLLDKTVYPNLYSLLQVALSIPVSSATCERSFSAMRRIKTWLRTSMHQERFTNLSLIHIEREISNNICTDNILDEFSKKDRRFSF</sequence>
<evidence type="ECO:0000259" key="1">
    <source>
        <dbReference type="SMART" id="SM00597"/>
    </source>
</evidence>
<dbReference type="Proteomes" id="UP001154329">
    <property type="component" value="Chromosome 3"/>
</dbReference>
<proteinExistence type="predicted"/>
<organism evidence="2 3">
    <name type="scientific">Aphis gossypii</name>
    <name type="common">Cotton aphid</name>
    <dbReference type="NCBI Taxonomy" id="80765"/>
    <lineage>
        <taxon>Eukaryota</taxon>
        <taxon>Metazoa</taxon>
        <taxon>Ecdysozoa</taxon>
        <taxon>Arthropoda</taxon>
        <taxon>Hexapoda</taxon>
        <taxon>Insecta</taxon>
        <taxon>Pterygota</taxon>
        <taxon>Neoptera</taxon>
        <taxon>Paraneoptera</taxon>
        <taxon>Hemiptera</taxon>
        <taxon>Sternorrhyncha</taxon>
        <taxon>Aphidomorpha</taxon>
        <taxon>Aphidoidea</taxon>
        <taxon>Aphididae</taxon>
        <taxon>Aphidini</taxon>
        <taxon>Aphis</taxon>
        <taxon>Aphis</taxon>
    </lineage>
</organism>
<dbReference type="SMART" id="SM00597">
    <property type="entry name" value="ZnF_TTF"/>
    <property type="match status" value="1"/>
</dbReference>
<dbReference type="SUPFAM" id="SSF53098">
    <property type="entry name" value="Ribonuclease H-like"/>
    <property type="match status" value="1"/>
</dbReference>
<keyword evidence="3" id="KW-1185">Reference proteome</keyword>
<reference evidence="2" key="1">
    <citation type="submission" date="2022-02" db="EMBL/GenBank/DDBJ databases">
        <authorList>
            <person name="King R."/>
        </authorList>
    </citation>
    <scope>NUCLEOTIDE SEQUENCE</scope>
</reference>
<dbReference type="Pfam" id="PF05699">
    <property type="entry name" value="Dimer_Tnp_hAT"/>
    <property type="match status" value="1"/>
</dbReference>
<name>A0A9P0JD72_APHGO</name>
<dbReference type="PANTHER" id="PTHR45749">
    <property type="match status" value="1"/>
</dbReference>
<reference evidence="2" key="2">
    <citation type="submission" date="2022-10" db="EMBL/GenBank/DDBJ databases">
        <authorList>
            <consortium name="ENA_rothamsted_submissions"/>
            <consortium name="culmorum"/>
            <person name="King R."/>
        </authorList>
    </citation>
    <scope>NUCLEOTIDE SEQUENCE</scope>
</reference>
<accession>A0A9P0JD72</accession>
<evidence type="ECO:0000313" key="3">
    <source>
        <dbReference type="Proteomes" id="UP001154329"/>
    </source>
</evidence>
<dbReference type="AlphaFoldDB" id="A0A9P0JD72"/>
<evidence type="ECO:0000313" key="2">
    <source>
        <dbReference type="EMBL" id="CAH1731844.1"/>
    </source>
</evidence>
<dbReference type="InterPro" id="IPR008906">
    <property type="entry name" value="HATC_C_dom"/>
</dbReference>
<dbReference type="GO" id="GO:0046983">
    <property type="term" value="F:protein dimerization activity"/>
    <property type="evidence" value="ECO:0007669"/>
    <property type="project" value="InterPro"/>
</dbReference>
<dbReference type="InterPro" id="IPR006580">
    <property type="entry name" value="Znf_TTF"/>
</dbReference>
<dbReference type="InterPro" id="IPR012337">
    <property type="entry name" value="RNaseH-like_sf"/>
</dbReference>
<dbReference type="EMBL" id="OU899036">
    <property type="protein sequence ID" value="CAH1731844.1"/>
    <property type="molecule type" value="Genomic_DNA"/>
</dbReference>